<dbReference type="EMBL" id="PFDW01000080">
    <property type="protein sequence ID" value="PJE57814.1"/>
    <property type="molecule type" value="Genomic_DNA"/>
</dbReference>
<dbReference type="InterPro" id="IPR051396">
    <property type="entry name" value="Bact_Antivir_Def_Nuclease"/>
</dbReference>
<dbReference type="PANTHER" id="PTHR43581:SF4">
    <property type="entry name" value="ATP_GTP PHOSPHATASE"/>
    <property type="match status" value="1"/>
</dbReference>
<organism evidence="3 4">
    <name type="scientific">Candidatus Portnoybacteria bacterium CG10_big_fil_rev_8_21_14_0_10_36_7</name>
    <dbReference type="NCBI Taxonomy" id="1974812"/>
    <lineage>
        <taxon>Bacteria</taxon>
        <taxon>Candidatus Portnoyibacteriota</taxon>
    </lineage>
</organism>
<dbReference type="InterPro" id="IPR027417">
    <property type="entry name" value="P-loop_NTPase"/>
</dbReference>
<accession>A0A2M8KD37</accession>
<evidence type="ECO:0000259" key="2">
    <source>
        <dbReference type="Pfam" id="PF20469"/>
    </source>
</evidence>
<name>A0A2M8KD37_9BACT</name>
<reference evidence="4" key="1">
    <citation type="submission" date="2017-09" db="EMBL/GenBank/DDBJ databases">
        <title>Depth-based differentiation of microbial function through sediment-hosted aquifers and enrichment of novel symbionts in the deep terrestrial subsurface.</title>
        <authorList>
            <person name="Probst A.J."/>
            <person name="Ladd B."/>
            <person name="Jarett J.K."/>
            <person name="Geller-Mcgrath D.E."/>
            <person name="Sieber C.M.K."/>
            <person name="Emerson J.B."/>
            <person name="Anantharaman K."/>
            <person name="Thomas B.C."/>
            <person name="Malmstrom R."/>
            <person name="Stieglmeier M."/>
            <person name="Klingl A."/>
            <person name="Woyke T."/>
            <person name="Ryan C.M."/>
            <person name="Banfield J.F."/>
        </authorList>
    </citation>
    <scope>NUCLEOTIDE SEQUENCE [LARGE SCALE GENOMIC DNA]</scope>
</reference>
<dbReference type="InterPro" id="IPR034139">
    <property type="entry name" value="TOPRIM_OLD"/>
</dbReference>
<evidence type="ECO:0000313" key="4">
    <source>
        <dbReference type="Proteomes" id="UP000231450"/>
    </source>
</evidence>
<evidence type="ECO:0000313" key="3">
    <source>
        <dbReference type="EMBL" id="PJE57814.1"/>
    </source>
</evidence>
<dbReference type="PANTHER" id="PTHR43581">
    <property type="entry name" value="ATP/GTP PHOSPHATASE"/>
    <property type="match status" value="1"/>
</dbReference>
<dbReference type="InterPro" id="IPR041685">
    <property type="entry name" value="AAA_GajA/Old/RecF-like"/>
</dbReference>
<gene>
    <name evidence="3" type="ORF">COU81_04080</name>
</gene>
<dbReference type="SUPFAM" id="SSF52540">
    <property type="entry name" value="P-loop containing nucleoside triphosphate hydrolases"/>
    <property type="match status" value="1"/>
</dbReference>
<dbReference type="Proteomes" id="UP000231450">
    <property type="component" value="Unassembled WGS sequence"/>
</dbReference>
<dbReference type="AlphaFoldDB" id="A0A2M8KD37"/>
<protein>
    <submittedName>
        <fullName evidence="3">Uncharacterized protein</fullName>
    </submittedName>
</protein>
<dbReference type="Pfam" id="PF13175">
    <property type="entry name" value="AAA_15"/>
    <property type="match status" value="1"/>
</dbReference>
<dbReference type="Gene3D" id="3.40.50.300">
    <property type="entry name" value="P-loop containing nucleotide triphosphate hydrolases"/>
    <property type="match status" value="1"/>
</dbReference>
<sequence>MYISRVYIKNYRNFEKFDLFIPDGSPLTIIGGNNSGKTNFLQAVRLVLDSSIAPWEKRLTEEDFCWSKDDECWKNGEHIVITITFSNVTDKEEIQSLLHSIAPVYNEESVLSSSQSADSLEANISFVFAPSAMNKDGNYDLVEDYISFLVAGKYHPSGYYYLPDGSIKEYGDTVISGLYACPNKEDLYKYFYLSEDNIEALRVDPTAPFEKQLSKQSYPNKVRKHINLLALDALRDVKNDFYFGYRSLVSQLIRGGIKNSNNNQISKEVSDAFKNLRSSGAIPEANSILEEIETRLQNKDINLLSDKADLIIGTPRVTLENIGRYFNFLVNLKEDLKTDQDMETIGLGYQNLAYISAIFALFELKKELILNDTDEKVRIVYNLLLIEEPEAHLDVQNQKYLHTQIENKTQKLMEMKAVAEDETDEEAKQFFAFTQVIQTSHSTHLASKSDLKNLVVLQKGVNQAKAINIDSVLRLNDVTYSHNRRIVKQYLDATRSSLLFARKVVLVEGLSEKYSVGTIINTQLNQQRPESNVDIDSEGIEVVEVGGKIFD</sequence>
<feature type="non-terminal residue" evidence="3">
    <location>
        <position position="551"/>
    </location>
</feature>
<feature type="domain" description="OLD protein-like TOPRIM" evidence="2">
    <location>
        <begin position="499"/>
        <end position="548"/>
    </location>
</feature>
<comment type="caution">
    <text evidence="3">The sequence shown here is derived from an EMBL/GenBank/DDBJ whole genome shotgun (WGS) entry which is preliminary data.</text>
</comment>
<feature type="domain" description="Endonuclease GajA/Old nuclease/RecF-like AAA" evidence="1">
    <location>
        <begin position="1"/>
        <end position="446"/>
    </location>
</feature>
<proteinExistence type="predicted"/>
<dbReference type="Pfam" id="PF20469">
    <property type="entry name" value="OLD-like_TOPRIM"/>
    <property type="match status" value="1"/>
</dbReference>
<evidence type="ECO:0000259" key="1">
    <source>
        <dbReference type="Pfam" id="PF13175"/>
    </source>
</evidence>